<feature type="active site" description="Proton acceptor" evidence="8">
    <location>
        <position position="121"/>
    </location>
</feature>
<dbReference type="SUPFAM" id="SSF53187">
    <property type="entry name" value="Zn-dependent exopeptidases"/>
    <property type="match status" value="1"/>
</dbReference>
<comment type="subcellular location">
    <subcellularLocation>
        <location evidence="8">Cytoplasm</location>
    </subcellularLocation>
</comment>
<feature type="binding site" evidence="8">
    <location>
        <position position="122"/>
    </location>
    <ligand>
        <name>Zn(2+)</name>
        <dbReference type="ChEBI" id="CHEBI:29105"/>
        <label>2</label>
    </ligand>
</feature>
<proteinExistence type="inferred from homology"/>
<dbReference type="GO" id="GO:0008270">
    <property type="term" value="F:zinc ion binding"/>
    <property type="evidence" value="ECO:0007669"/>
    <property type="project" value="UniProtKB-UniRule"/>
</dbReference>
<dbReference type="Gene3D" id="3.40.630.10">
    <property type="entry name" value="Zn peptidases"/>
    <property type="match status" value="2"/>
</dbReference>
<dbReference type="PANTHER" id="PTHR43808:SF28">
    <property type="entry name" value="[LYSW]-LYSINE_[LYSW]-ORNITHINE HYDROLASE"/>
    <property type="match status" value="1"/>
</dbReference>
<comment type="caution">
    <text evidence="10">The sequence shown here is derived from an EMBL/GenBank/DDBJ whole genome shotgun (WGS) entry which is preliminary data.</text>
</comment>
<dbReference type="EC" id="3.5.1.130" evidence="8"/>
<sequence length="355" mass="36983">MPDPARELVTRAVAIPSVSGEEAQVAAYLTDWMSAHGFAAHIDPAGNAVGERGHGPLTVVLLGHIDTVPGDIPVRVEGDVLYGRGSVDAKGSFCAFVAAVAALPGAALTGARFVCVGATEEEAPSSRGARHALHQYRPDLVLIGEPSGWEGLTLGYKGRLVAHLRVEKPNFHTAGEGTSAADDLAEAWFRVRAWAARHSGNGAFDTVQATIQSISTRTDGLAQIAEGTFGLRLPPRLSPAAAEAGLGELLQDLPATLTFSGQETAVRHPKDNALTRALRLAIREQGGTPVFKVKTGTSDMNVVASAWPVPTVAYGPGDSALDHTPGEHLRLSEYDRAVAVLTAALTRLAAAPAPA</sequence>
<dbReference type="GO" id="GO:0004180">
    <property type="term" value="F:carboxypeptidase activity"/>
    <property type="evidence" value="ECO:0007669"/>
    <property type="project" value="UniProtKB-KW"/>
</dbReference>
<keyword evidence="1 8" id="KW-0963">Cytoplasm</keyword>
<dbReference type="NCBIfam" id="NF003367">
    <property type="entry name" value="PRK04443.1"/>
    <property type="match status" value="1"/>
</dbReference>
<reference evidence="9 12" key="2">
    <citation type="submission" date="2020-08" db="EMBL/GenBank/DDBJ databases">
        <title>Genomic Encyclopedia of Type Strains, Phase IV (KMG-IV): sequencing the most valuable type-strain genomes for metagenomic binning, comparative biology and taxonomic classification.</title>
        <authorList>
            <person name="Goeker M."/>
        </authorList>
    </citation>
    <scope>NUCLEOTIDE SEQUENCE [LARGE SCALE GENOMIC DNA]</scope>
    <source>
        <strain evidence="9 12">DSM 105434</strain>
    </source>
</reference>
<dbReference type="InterPro" id="IPR010175">
    <property type="entry name" value="LysK"/>
</dbReference>
<keyword evidence="2 8" id="KW-0028">Amino-acid biosynthesis</keyword>
<evidence type="ECO:0000256" key="5">
    <source>
        <dbReference type="ARBA" id="ARBA00022833"/>
    </source>
</evidence>
<dbReference type="Proteomes" id="UP000308000">
    <property type="component" value="Unassembled WGS sequence"/>
</dbReference>
<feature type="binding site" evidence="8">
    <location>
        <position position="88"/>
    </location>
    <ligand>
        <name>Zn(2+)</name>
        <dbReference type="ChEBI" id="CHEBI:29105"/>
        <label>2</label>
    </ligand>
</feature>
<dbReference type="EMBL" id="VBRC01000011">
    <property type="protein sequence ID" value="TLK24184.1"/>
    <property type="molecule type" value="Genomic_DNA"/>
</dbReference>
<dbReference type="GO" id="GO:0005737">
    <property type="term" value="C:cytoplasm"/>
    <property type="evidence" value="ECO:0007669"/>
    <property type="project" value="UniProtKB-SubCell"/>
</dbReference>
<dbReference type="PANTHER" id="PTHR43808">
    <property type="entry name" value="ACETYLORNITHINE DEACETYLASE"/>
    <property type="match status" value="1"/>
</dbReference>
<keyword evidence="3 8" id="KW-0479">Metal-binding</keyword>
<evidence type="ECO:0000313" key="10">
    <source>
        <dbReference type="EMBL" id="TLK24184.1"/>
    </source>
</evidence>
<comment type="similarity">
    <text evidence="8">Belongs to the peptidase M20A family. LysK subfamily.</text>
</comment>
<evidence type="ECO:0000256" key="7">
    <source>
        <dbReference type="ARBA" id="ARBA00023285"/>
    </source>
</evidence>
<dbReference type="GO" id="GO:0050897">
    <property type="term" value="F:cobalt ion binding"/>
    <property type="evidence" value="ECO:0007669"/>
    <property type="project" value="UniProtKB-UniRule"/>
</dbReference>
<dbReference type="InterPro" id="IPR002933">
    <property type="entry name" value="Peptidase_M20"/>
</dbReference>
<dbReference type="EMBL" id="JACHFV010000013">
    <property type="protein sequence ID" value="MBB5296721.1"/>
    <property type="molecule type" value="Genomic_DNA"/>
</dbReference>
<evidence type="ECO:0000313" key="9">
    <source>
        <dbReference type="EMBL" id="MBB5296721.1"/>
    </source>
</evidence>
<evidence type="ECO:0000313" key="11">
    <source>
        <dbReference type="Proteomes" id="UP000308000"/>
    </source>
</evidence>
<keyword evidence="7 8" id="KW-0170">Cobalt</keyword>
<dbReference type="AlphaFoldDB" id="A0AAJ5F532"/>
<evidence type="ECO:0000313" key="12">
    <source>
        <dbReference type="Proteomes" id="UP000536909"/>
    </source>
</evidence>
<comment type="cofactor">
    <cofactor evidence="8">
        <name>Zn(2+)</name>
        <dbReference type="ChEBI" id="CHEBI:29105"/>
    </cofactor>
    <cofactor evidence="8">
        <name>Co(2+)</name>
        <dbReference type="ChEBI" id="CHEBI:48828"/>
    </cofactor>
    <text evidence="8">Binds 2 Zn(2+) or Co(2+) ions per subunit.</text>
</comment>
<keyword evidence="6 8" id="KW-0457">Lysine biosynthesis</keyword>
<dbReference type="Pfam" id="PF01546">
    <property type="entry name" value="Peptidase_M20"/>
    <property type="match status" value="1"/>
</dbReference>
<comment type="catalytic activity">
    <reaction evidence="8">
        <text>[amino-group carrier protein]-C-terminal-gamma-(L-lysyl)-L-glutamate + H2O = [amino-group carrier protein]-C-terminal-L-glutamate + L-lysine</text>
        <dbReference type="Rhea" id="RHEA:48684"/>
        <dbReference type="Rhea" id="RHEA-COMP:9693"/>
        <dbReference type="Rhea" id="RHEA-COMP:9715"/>
        <dbReference type="ChEBI" id="CHEBI:15377"/>
        <dbReference type="ChEBI" id="CHEBI:32551"/>
        <dbReference type="ChEBI" id="CHEBI:78525"/>
        <dbReference type="ChEBI" id="CHEBI:78526"/>
        <dbReference type="EC" id="3.5.1.130"/>
    </reaction>
</comment>
<evidence type="ECO:0000256" key="4">
    <source>
        <dbReference type="ARBA" id="ARBA00022801"/>
    </source>
</evidence>
<keyword evidence="9" id="KW-0645">Protease</keyword>
<feature type="binding site" evidence="8">
    <location>
        <position position="145"/>
    </location>
    <ligand>
        <name>Zn(2+)</name>
        <dbReference type="ChEBI" id="CHEBI:29105"/>
        <label>1</label>
    </ligand>
</feature>
<comment type="pathway">
    <text evidence="8">Amino-acid biosynthesis; L-lysine biosynthesis via AAA pathway; L-lysine from L-alpha-aminoadipate (Thermus route): step 5/5.</text>
</comment>
<protein>
    <recommendedName>
        <fullName evidence="8">[LysW]-lysine hydrolase</fullName>
        <ecNumber evidence="8">3.5.1.130</ecNumber>
    </recommendedName>
</protein>
<accession>A0AAJ5F532</accession>
<evidence type="ECO:0000256" key="1">
    <source>
        <dbReference type="ARBA" id="ARBA00022490"/>
    </source>
</evidence>
<keyword evidence="9" id="KW-0121">Carboxypeptidase</keyword>
<dbReference type="InterPro" id="IPR050072">
    <property type="entry name" value="Peptidase_M20A"/>
</dbReference>
<keyword evidence="5 8" id="KW-0862">Zinc</keyword>
<dbReference type="RefSeq" id="WP_129119514.1">
    <property type="nucleotide sequence ID" value="NZ_BSUI01000001.1"/>
</dbReference>
<dbReference type="GO" id="GO:0016811">
    <property type="term" value="F:hydrolase activity, acting on carbon-nitrogen (but not peptide) bonds, in linear amides"/>
    <property type="evidence" value="ECO:0007669"/>
    <property type="project" value="UniProtKB-UniRule"/>
</dbReference>
<dbReference type="GO" id="GO:0019878">
    <property type="term" value="P:lysine biosynthetic process via aminoadipic acid"/>
    <property type="evidence" value="ECO:0007669"/>
    <property type="project" value="UniProtKB-UniRule"/>
</dbReference>
<reference evidence="10 11" key="1">
    <citation type="submission" date="2019-04" db="EMBL/GenBank/DDBJ databases">
        <title>Deinococcus metalilatus MA1002 mutant No.5.</title>
        <authorList>
            <person name="Park W."/>
            <person name="Park C."/>
        </authorList>
    </citation>
    <scope>NUCLEOTIDE SEQUENCE [LARGE SCALE GENOMIC DNA]</scope>
    <source>
        <strain evidence="10 11">MA1002-m5</strain>
    </source>
</reference>
<name>A0AAJ5F532_9DEIO</name>
<comment type="function">
    <text evidence="8">Catalyzes the release of L-lysine from [LysW]-gamma-L-lysine.</text>
</comment>
<keyword evidence="12" id="KW-1185">Reference proteome</keyword>
<evidence type="ECO:0000256" key="3">
    <source>
        <dbReference type="ARBA" id="ARBA00022723"/>
    </source>
</evidence>
<keyword evidence="4 8" id="KW-0378">Hydrolase</keyword>
<evidence type="ECO:0000256" key="6">
    <source>
        <dbReference type="ARBA" id="ARBA00023154"/>
    </source>
</evidence>
<organism evidence="10 11">
    <name type="scientific">Deinococcus metallilatus</name>
    <dbReference type="NCBI Taxonomy" id="1211322"/>
    <lineage>
        <taxon>Bacteria</taxon>
        <taxon>Thermotogati</taxon>
        <taxon>Deinococcota</taxon>
        <taxon>Deinococci</taxon>
        <taxon>Deinococcales</taxon>
        <taxon>Deinococcaceae</taxon>
        <taxon>Deinococcus</taxon>
    </lineage>
</organism>
<gene>
    <name evidence="8" type="primary">lysK</name>
    <name evidence="10" type="ORF">FCS05_15105</name>
    <name evidence="9" type="ORF">HNQ10_003574</name>
</gene>
<feature type="binding site" evidence="8">
    <location>
        <position position="64"/>
    </location>
    <ligand>
        <name>Zn(2+)</name>
        <dbReference type="ChEBI" id="CHEBI:29105"/>
        <label>1</label>
    </ligand>
</feature>
<feature type="binding site" evidence="8">
    <location>
        <position position="323"/>
    </location>
    <ligand>
        <name>Zn(2+)</name>
        <dbReference type="ChEBI" id="CHEBI:29105"/>
        <label>2</label>
    </ligand>
</feature>
<feature type="active site" evidence="8">
    <location>
        <position position="66"/>
    </location>
</feature>
<evidence type="ECO:0000256" key="8">
    <source>
        <dbReference type="HAMAP-Rule" id="MF_01120"/>
    </source>
</evidence>
<dbReference type="HAMAP" id="MF_01120">
    <property type="entry name" value="LysK"/>
    <property type="match status" value="1"/>
</dbReference>
<dbReference type="NCBIfam" id="TIGR01902">
    <property type="entry name" value="dapE-lys-deAc"/>
    <property type="match status" value="1"/>
</dbReference>
<evidence type="ECO:0000256" key="2">
    <source>
        <dbReference type="ARBA" id="ARBA00022605"/>
    </source>
</evidence>
<feature type="binding site" evidence="8">
    <location>
        <position position="88"/>
    </location>
    <ligand>
        <name>Zn(2+)</name>
        <dbReference type="ChEBI" id="CHEBI:29105"/>
        <label>1</label>
    </ligand>
</feature>
<dbReference type="Proteomes" id="UP000536909">
    <property type="component" value="Unassembled WGS sequence"/>
</dbReference>